<feature type="domain" description="Outer membrane protein beta-barrel" evidence="3">
    <location>
        <begin position="10"/>
        <end position="182"/>
    </location>
</feature>
<name>A0ABM6JNI9_9GAMM</name>
<dbReference type="InterPro" id="IPR011250">
    <property type="entry name" value="OMP/PagP_B-barrel"/>
</dbReference>
<evidence type="ECO:0000256" key="1">
    <source>
        <dbReference type="ARBA" id="ARBA00022729"/>
    </source>
</evidence>
<keyword evidence="1 2" id="KW-0732">Signal</keyword>
<sequence>MKKLTLLALTLALVSGLSQAGTLGDFFSGITVGAGYSTDSVHGETLDGYSVYSQGVLVPSLKDNLFTDFRISSTSKDDYSSVDPKDGALNTTTVDLDRYQASIGYGIPYHVTNSVVLKPYVTAGWSWDKLSTAGNNETDNSFVASAGVKGEFGQHFMTSIGYSEETSGFKSGQWMLDVGYRF</sequence>
<proteinExistence type="predicted"/>
<gene>
    <name evidence="4" type="ORF">SJ2017_2560</name>
</gene>
<dbReference type="EMBL" id="CP020472">
    <property type="protein sequence ID" value="ARD22850.1"/>
    <property type="molecule type" value="Genomic_DNA"/>
</dbReference>
<dbReference type="Pfam" id="PF13505">
    <property type="entry name" value="OMP_b-brl"/>
    <property type="match status" value="1"/>
</dbReference>
<feature type="signal peptide" evidence="2">
    <location>
        <begin position="1"/>
        <end position="20"/>
    </location>
</feature>
<dbReference type="InterPro" id="IPR027385">
    <property type="entry name" value="Beta-barrel_OMP"/>
</dbReference>
<evidence type="ECO:0000313" key="4">
    <source>
        <dbReference type="EMBL" id="ARD22850.1"/>
    </source>
</evidence>
<reference evidence="4 5" key="1">
    <citation type="submission" date="2017-03" db="EMBL/GenBank/DDBJ databases">
        <title>Genome sequencing of Shewanella japonica KCTC 22435.</title>
        <authorList>
            <person name="Kim K.M."/>
        </authorList>
    </citation>
    <scope>NUCLEOTIDE SEQUENCE [LARGE SCALE GENOMIC DNA]</scope>
    <source>
        <strain evidence="4 5">KCTC 22435</strain>
    </source>
</reference>
<dbReference type="RefSeq" id="WP_167692923.1">
    <property type="nucleotide sequence ID" value="NZ_CP020472.1"/>
</dbReference>
<evidence type="ECO:0000259" key="3">
    <source>
        <dbReference type="Pfam" id="PF13505"/>
    </source>
</evidence>
<protein>
    <recommendedName>
        <fullName evidence="3">Outer membrane protein beta-barrel domain-containing protein</fullName>
    </recommendedName>
</protein>
<dbReference type="Gene3D" id="2.40.160.20">
    <property type="match status" value="1"/>
</dbReference>
<feature type="chain" id="PRO_5047394954" description="Outer membrane protein beta-barrel domain-containing protein" evidence="2">
    <location>
        <begin position="21"/>
        <end position="182"/>
    </location>
</feature>
<keyword evidence="5" id="KW-1185">Reference proteome</keyword>
<dbReference type="SUPFAM" id="SSF56925">
    <property type="entry name" value="OMPA-like"/>
    <property type="match status" value="1"/>
</dbReference>
<evidence type="ECO:0000313" key="5">
    <source>
        <dbReference type="Proteomes" id="UP000191820"/>
    </source>
</evidence>
<dbReference type="Proteomes" id="UP000191820">
    <property type="component" value="Chromosome"/>
</dbReference>
<accession>A0ABM6JNI9</accession>
<evidence type="ECO:0000256" key="2">
    <source>
        <dbReference type="SAM" id="SignalP"/>
    </source>
</evidence>
<organism evidence="4 5">
    <name type="scientific">Shewanella japonica</name>
    <dbReference type="NCBI Taxonomy" id="93973"/>
    <lineage>
        <taxon>Bacteria</taxon>
        <taxon>Pseudomonadati</taxon>
        <taxon>Pseudomonadota</taxon>
        <taxon>Gammaproteobacteria</taxon>
        <taxon>Alteromonadales</taxon>
        <taxon>Shewanellaceae</taxon>
        <taxon>Shewanella</taxon>
    </lineage>
</organism>